<evidence type="ECO:0000313" key="6">
    <source>
        <dbReference type="RefSeq" id="XP_014677247.1"/>
    </source>
</evidence>
<dbReference type="GeneID" id="106817110"/>
<evidence type="ECO:0000259" key="3">
    <source>
        <dbReference type="Pfam" id="PF13359"/>
    </source>
</evidence>
<dbReference type="InterPro" id="IPR027806">
    <property type="entry name" value="HARBI1_dom"/>
</dbReference>
<proteinExistence type="predicted"/>
<evidence type="ECO:0000256" key="1">
    <source>
        <dbReference type="ARBA" id="ARBA00001968"/>
    </source>
</evidence>
<evidence type="ECO:0000256" key="2">
    <source>
        <dbReference type="ARBA" id="ARBA00022723"/>
    </source>
</evidence>
<dbReference type="Pfam" id="PF13359">
    <property type="entry name" value="DDE_Tnp_4"/>
    <property type="match status" value="1"/>
</dbReference>
<dbReference type="PANTHER" id="PTHR23080">
    <property type="entry name" value="THAP DOMAIN PROTEIN"/>
    <property type="match status" value="1"/>
</dbReference>
<keyword evidence="2" id="KW-0479">Metal-binding</keyword>
<feature type="domain" description="Transposase Helix-turn-helix" evidence="4">
    <location>
        <begin position="27"/>
        <end position="78"/>
    </location>
</feature>
<accession>A0ABM1EYH6</accession>
<organism evidence="5 6">
    <name type="scientific">Priapulus caudatus</name>
    <name type="common">Priapulid worm</name>
    <dbReference type="NCBI Taxonomy" id="37621"/>
    <lineage>
        <taxon>Eukaryota</taxon>
        <taxon>Metazoa</taxon>
        <taxon>Ecdysozoa</taxon>
        <taxon>Scalidophora</taxon>
        <taxon>Priapulida</taxon>
        <taxon>Priapulimorpha</taxon>
        <taxon>Priapulimorphida</taxon>
        <taxon>Priapulidae</taxon>
        <taxon>Priapulus</taxon>
    </lineage>
</organism>
<reference evidence="6" key="1">
    <citation type="submission" date="2025-08" db="UniProtKB">
        <authorList>
            <consortium name="RefSeq"/>
        </authorList>
    </citation>
    <scope>IDENTIFICATION</scope>
</reference>
<evidence type="ECO:0000313" key="5">
    <source>
        <dbReference type="Proteomes" id="UP000695022"/>
    </source>
</evidence>
<name>A0ABM1EYH6_PRICU</name>
<comment type="cofactor">
    <cofactor evidence="1">
        <name>a divalent metal cation</name>
        <dbReference type="ChEBI" id="CHEBI:60240"/>
    </cofactor>
</comment>
<protein>
    <submittedName>
        <fullName evidence="6">Uncharacterized protein LOC106817110</fullName>
    </submittedName>
</protein>
<keyword evidence="5" id="KW-1185">Reference proteome</keyword>
<gene>
    <name evidence="6" type="primary">LOC106817110</name>
</gene>
<dbReference type="Pfam" id="PF13613">
    <property type="entry name" value="HTH_Tnp_4"/>
    <property type="match status" value="1"/>
</dbReference>
<feature type="domain" description="DDE Tnp4" evidence="3">
    <location>
        <begin position="107"/>
        <end position="269"/>
    </location>
</feature>
<dbReference type="InterPro" id="IPR027805">
    <property type="entry name" value="Transposase_HTH_dom"/>
</dbReference>
<evidence type="ECO:0000259" key="4">
    <source>
        <dbReference type="Pfam" id="PF13613"/>
    </source>
</evidence>
<sequence length="278" mass="31073">MQYWRGSATAETGHFTKSFTTKPGPDRKLSLIDEFFLTMVRLKVGLLTEDLAQRFNISTGSVSSIVTTWVNLMYTDLKMLCELPSKSVTQTNPSPAMGSFDDVRVILDCTELFVQNPSKLDVRKQLFSNYKHHNTYKFLIGISPQLGITYVSRMYGGRASDKFITSDSADLLQNLETEKGSVMADRGFLVQGILSDMGVKLHMPAFKGADRPQLSAGEGAVSERISNVRIHIERAIQRIKTYHILDGELKLSMKDIAAQVFTVCAYLVNFQSPIVKTL</sequence>
<dbReference type="PANTHER" id="PTHR23080:SF142">
    <property type="entry name" value="SI:CH211-69L10.4"/>
    <property type="match status" value="1"/>
</dbReference>
<dbReference type="RefSeq" id="XP_014677247.1">
    <property type="nucleotide sequence ID" value="XM_014821761.1"/>
</dbReference>
<dbReference type="Proteomes" id="UP000695022">
    <property type="component" value="Unplaced"/>
</dbReference>